<comment type="caution">
    <text evidence="1">The sequence shown here is derived from an EMBL/GenBank/DDBJ whole genome shotgun (WGS) entry which is preliminary data.</text>
</comment>
<keyword evidence="2" id="KW-1185">Reference proteome</keyword>
<protein>
    <recommendedName>
        <fullName evidence="3">Antitoxin Phd</fullName>
    </recommendedName>
</protein>
<reference evidence="1 2" key="1">
    <citation type="submission" date="2017-03" db="EMBL/GenBank/DDBJ databases">
        <title>Draft genome sequence of Streptomyces scabrisporus NF3, endophyte isolated from Amphipterygium adstringens.</title>
        <authorList>
            <person name="Vazquez M."/>
            <person name="Ceapa C.D."/>
            <person name="Rodriguez Luna D."/>
            <person name="Sanchez Esquivel S."/>
        </authorList>
    </citation>
    <scope>NUCLEOTIDE SEQUENCE [LARGE SCALE GENOMIC DNA]</scope>
    <source>
        <strain evidence="1 2">NF3</strain>
    </source>
</reference>
<name>A0A1T3NJL0_9ACTN</name>
<sequence length="68" mass="7382">MPALNIEYTDEELAAVRAAAQLGGKSVKAHVHDLSVSEAARRNFVTGAARFVTDHLAEFQDAFPEGQR</sequence>
<dbReference type="Proteomes" id="UP000190037">
    <property type="component" value="Unassembled WGS sequence"/>
</dbReference>
<accession>A0A1T3NJL0</accession>
<dbReference type="OrthoDB" id="3872513at2"/>
<evidence type="ECO:0008006" key="3">
    <source>
        <dbReference type="Google" id="ProtNLM"/>
    </source>
</evidence>
<organism evidence="1 2">
    <name type="scientific">Embleya scabrispora</name>
    <dbReference type="NCBI Taxonomy" id="159449"/>
    <lineage>
        <taxon>Bacteria</taxon>
        <taxon>Bacillati</taxon>
        <taxon>Actinomycetota</taxon>
        <taxon>Actinomycetes</taxon>
        <taxon>Kitasatosporales</taxon>
        <taxon>Streptomycetaceae</taxon>
        <taxon>Embleya</taxon>
    </lineage>
</organism>
<evidence type="ECO:0000313" key="1">
    <source>
        <dbReference type="EMBL" id="OPC76964.1"/>
    </source>
</evidence>
<dbReference type="STRING" id="159449.B4N89_40960"/>
<dbReference type="EMBL" id="MWQN01000004">
    <property type="protein sequence ID" value="OPC76964.1"/>
    <property type="molecule type" value="Genomic_DNA"/>
</dbReference>
<gene>
    <name evidence="1" type="ORF">B4N89_40960</name>
</gene>
<proteinExistence type="predicted"/>
<evidence type="ECO:0000313" key="2">
    <source>
        <dbReference type="Proteomes" id="UP000190037"/>
    </source>
</evidence>
<dbReference type="AlphaFoldDB" id="A0A1T3NJL0"/>
<dbReference type="RefSeq" id="WP_078981722.1">
    <property type="nucleotide sequence ID" value="NZ_MWQN01000004.1"/>
</dbReference>